<evidence type="ECO:0000256" key="1">
    <source>
        <dbReference type="ARBA" id="ARBA00004141"/>
    </source>
</evidence>
<evidence type="ECO:0000256" key="5">
    <source>
        <dbReference type="ARBA" id="ARBA00023170"/>
    </source>
</evidence>
<dbReference type="GO" id="GO:0038023">
    <property type="term" value="F:signaling receptor activity"/>
    <property type="evidence" value="ECO:0007669"/>
    <property type="project" value="UniProtKB-ARBA"/>
</dbReference>
<proteinExistence type="predicted"/>
<keyword evidence="5" id="KW-0675">Receptor</keyword>
<dbReference type="Pfam" id="PF08395">
    <property type="entry name" value="7tm_7"/>
    <property type="match status" value="1"/>
</dbReference>
<keyword evidence="4 6" id="KW-0472">Membrane</keyword>
<gene>
    <name evidence="7" type="ORF">MEDL_32522</name>
</gene>
<evidence type="ECO:0000313" key="7">
    <source>
        <dbReference type="EMBL" id="CAG2218931.1"/>
    </source>
</evidence>
<keyword evidence="8" id="KW-1185">Reference proteome</keyword>
<reference evidence="7" key="1">
    <citation type="submission" date="2021-03" db="EMBL/GenBank/DDBJ databases">
        <authorList>
            <person name="Bekaert M."/>
        </authorList>
    </citation>
    <scope>NUCLEOTIDE SEQUENCE</scope>
</reference>
<organism evidence="7 8">
    <name type="scientific">Mytilus edulis</name>
    <name type="common">Blue mussel</name>
    <dbReference type="NCBI Taxonomy" id="6550"/>
    <lineage>
        <taxon>Eukaryota</taxon>
        <taxon>Metazoa</taxon>
        <taxon>Spiralia</taxon>
        <taxon>Lophotrochozoa</taxon>
        <taxon>Mollusca</taxon>
        <taxon>Bivalvia</taxon>
        <taxon>Autobranchia</taxon>
        <taxon>Pteriomorphia</taxon>
        <taxon>Mytilida</taxon>
        <taxon>Mytiloidea</taxon>
        <taxon>Mytilidae</taxon>
        <taxon>Mytilinae</taxon>
        <taxon>Mytilus</taxon>
    </lineage>
</organism>
<accession>A0A8S3SB82</accession>
<comment type="subcellular location">
    <subcellularLocation>
        <location evidence="1">Membrane</location>
        <topology evidence="1">Multi-pass membrane protein</topology>
    </subcellularLocation>
</comment>
<dbReference type="GO" id="GO:0050909">
    <property type="term" value="P:sensory perception of taste"/>
    <property type="evidence" value="ECO:0007669"/>
    <property type="project" value="InterPro"/>
</dbReference>
<evidence type="ECO:0000256" key="3">
    <source>
        <dbReference type="ARBA" id="ARBA00022989"/>
    </source>
</evidence>
<feature type="transmembrane region" description="Helical" evidence="6">
    <location>
        <begin position="97"/>
        <end position="120"/>
    </location>
</feature>
<dbReference type="GO" id="GO:0016020">
    <property type="term" value="C:membrane"/>
    <property type="evidence" value="ECO:0007669"/>
    <property type="project" value="UniProtKB-SubCell"/>
</dbReference>
<dbReference type="AlphaFoldDB" id="A0A8S3SB82"/>
<keyword evidence="3 6" id="KW-1133">Transmembrane helix</keyword>
<dbReference type="PANTHER" id="PTHR21421:SF29">
    <property type="entry name" value="GUSTATORY RECEPTOR 5A FOR TREHALOSE-RELATED"/>
    <property type="match status" value="1"/>
</dbReference>
<dbReference type="EMBL" id="CAJPWZ010001616">
    <property type="protein sequence ID" value="CAG2218931.1"/>
    <property type="molecule type" value="Genomic_DNA"/>
</dbReference>
<dbReference type="Proteomes" id="UP000683360">
    <property type="component" value="Unassembled WGS sequence"/>
</dbReference>
<sequence length="213" mass="24212">MASSTKRRTISKKSSSKIAWTIENTRNTDDILYTMYWYITAMSWLDISTLKDDLETFNSFLYKQTKDNCGKIGKDLTKLRIVHLELCKTISILDSCFSWLLFTWFVLNIANGCFIAFVLLNESYDKFGTAMLVFWLISSCVYIGVSSVSASILHEKAHAPLEYLYDIDVNDIKPEDQPQLYLFLSKLTSSSVGLTAFGLVTITKELLLTLACI</sequence>
<evidence type="ECO:0000256" key="6">
    <source>
        <dbReference type="SAM" id="Phobius"/>
    </source>
</evidence>
<protein>
    <submittedName>
        <fullName evidence="7">Uncharacterized protein</fullName>
    </submittedName>
</protein>
<feature type="transmembrane region" description="Helical" evidence="6">
    <location>
        <begin position="132"/>
        <end position="153"/>
    </location>
</feature>
<evidence type="ECO:0000313" key="8">
    <source>
        <dbReference type="Proteomes" id="UP000683360"/>
    </source>
</evidence>
<dbReference type="InterPro" id="IPR013604">
    <property type="entry name" value="7TM_chemorcpt"/>
</dbReference>
<name>A0A8S3SB82_MYTED</name>
<keyword evidence="2 6" id="KW-0812">Transmembrane</keyword>
<dbReference type="OrthoDB" id="6478931at2759"/>
<evidence type="ECO:0000256" key="4">
    <source>
        <dbReference type="ARBA" id="ARBA00023136"/>
    </source>
</evidence>
<dbReference type="PANTHER" id="PTHR21421">
    <property type="entry name" value="GUSTATORY RECEPTOR"/>
    <property type="match status" value="1"/>
</dbReference>
<dbReference type="GO" id="GO:0051606">
    <property type="term" value="P:detection of stimulus"/>
    <property type="evidence" value="ECO:0007669"/>
    <property type="project" value="UniProtKB-ARBA"/>
</dbReference>
<comment type="caution">
    <text evidence="7">The sequence shown here is derived from an EMBL/GenBank/DDBJ whole genome shotgun (WGS) entry which is preliminary data.</text>
</comment>
<evidence type="ECO:0000256" key="2">
    <source>
        <dbReference type="ARBA" id="ARBA00022692"/>
    </source>
</evidence>